<sequence length="85" mass="9671">MLYAEAEEAAKAEDWLQAKTKYEEAYHLVPNKHGLAYKVANAAVEVGDCEKARVFFEHYLIDGELERHEAQLHSALAKHRALECT</sequence>
<dbReference type="SUPFAM" id="SSF48452">
    <property type="entry name" value="TPR-like"/>
    <property type="match status" value="1"/>
</dbReference>
<evidence type="ECO:0000313" key="1">
    <source>
        <dbReference type="EMBL" id="EDM78192.1"/>
    </source>
</evidence>
<dbReference type="InterPro" id="IPR011990">
    <property type="entry name" value="TPR-like_helical_dom_sf"/>
</dbReference>
<dbReference type="STRING" id="391625.PPSIR1_00625"/>
<comment type="caution">
    <text evidence="1">The sequence shown here is derived from an EMBL/GenBank/DDBJ whole genome shotgun (WGS) entry which is preliminary data.</text>
</comment>
<accession>A6G7I3</accession>
<keyword evidence="2" id="KW-1185">Reference proteome</keyword>
<name>A6G7I3_9BACT</name>
<reference evidence="1 2" key="1">
    <citation type="submission" date="2007-06" db="EMBL/GenBank/DDBJ databases">
        <authorList>
            <person name="Shimkets L."/>
            <person name="Ferriera S."/>
            <person name="Johnson J."/>
            <person name="Kravitz S."/>
            <person name="Beeson K."/>
            <person name="Sutton G."/>
            <person name="Rogers Y.-H."/>
            <person name="Friedman R."/>
            <person name="Frazier M."/>
            <person name="Venter J.C."/>
        </authorList>
    </citation>
    <scope>NUCLEOTIDE SEQUENCE [LARGE SCALE GENOMIC DNA]</scope>
    <source>
        <strain evidence="1 2">SIR-1</strain>
    </source>
</reference>
<dbReference type="EMBL" id="ABCS01000034">
    <property type="protein sequence ID" value="EDM78192.1"/>
    <property type="molecule type" value="Genomic_DNA"/>
</dbReference>
<proteinExistence type="predicted"/>
<organism evidence="1 2">
    <name type="scientific">Plesiocystis pacifica SIR-1</name>
    <dbReference type="NCBI Taxonomy" id="391625"/>
    <lineage>
        <taxon>Bacteria</taxon>
        <taxon>Pseudomonadati</taxon>
        <taxon>Myxococcota</taxon>
        <taxon>Polyangia</taxon>
        <taxon>Nannocystales</taxon>
        <taxon>Nannocystaceae</taxon>
        <taxon>Plesiocystis</taxon>
    </lineage>
</organism>
<dbReference type="AlphaFoldDB" id="A6G7I3"/>
<evidence type="ECO:0000313" key="2">
    <source>
        <dbReference type="Proteomes" id="UP000005801"/>
    </source>
</evidence>
<protein>
    <submittedName>
        <fullName evidence="1">Uncharacterized protein</fullName>
    </submittedName>
</protein>
<gene>
    <name evidence="1" type="ORF">PPSIR1_00625</name>
</gene>
<dbReference type="RefSeq" id="WP_006972678.1">
    <property type="nucleotide sequence ID" value="NZ_ABCS01000034.1"/>
</dbReference>
<dbReference type="Proteomes" id="UP000005801">
    <property type="component" value="Unassembled WGS sequence"/>
</dbReference>